<dbReference type="RefSeq" id="WP_106208837.1">
    <property type="nucleotide sequence ID" value="NZ_PVTL01000001.1"/>
</dbReference>
<dbReference type="OrthoDB" id="4965215at2"/>
<gene>
    <name evidence="2" type="ORF">B0I08_101139</name>
</gene>
<accession>A0A2T0VIJ9</accession>
<evidence type="ECO:0000313" key="3">
    <source>
        <dbReference type="Proteomes" id="UP000237983"/>
    </source>
</evidence>
<evidence type="ECO:0008006" key="4">
    <source>
        <dbReference type="Google" id="ProtNLM"/>
    </source>
</evidence>
<keyword evidence="1" id="KW-0472">Membrane</keyword>
<evidence type="ECO:0000256" key="1">
    <source>
        <dbReference type="SAM" id="Phobius"/>
    </source>
</evidence>
<keyword evidence="1" id="KW-0812">Transmembrane</keyword>
<feature type="transmembrane region" description="Helical" evidence="1">
    <location>
        <begin position="79"/>
        <end position="97"/>
    </location>
</feature>
<comment type="caution">
    <text evidence="2">The sequence shown here is derived from an EMBL/GenBank/DDBJ whole genome shotgun (WGS) entry which is preliminary data.</text>
</comment>
<dbReference type="AlphaFoldDB" id="A0A2T0VIJ9"/>
<organism evidence="2 3">
    <name type="scientific">Glaciihabitans tibetensis</name>
    <dbReference type="NCBI Taxonomy" id="1266600"/>
    <lineage>
        <taxon>Bacteria</taxon>
        <taxon>Bacillati</taxon>
        <taxon>Actinomycetota</taxon>
        <taxon>Actinomycetes</taxon>
        <taxon>Micrococcales</taxon>
        <taxon>Microbacteriaceae</taxon>
        <taxon>Glaciihabitans</taxon>
    </lineage>
</organism>
<dbReference type="EMBL" id="PVTL01000001">
    <property type="protein sequence ID" value="PRY70017.1"/>
    <property type="molecule type" value="Genomic_DNA"/>
</dbReference>
<proteinExistence type="predicted"/>
<keyword evidence="1" id="KW-1133">Transmembrane helix</keyword>
<reference evidence="2 3" key="1">
    <citation type="submission" date="2018-03" db="EMBL/GenBank/DDBJ databases">
        <title>Genomic Encyclopedia of Type Strains, Phase III (KMG-III): the genomes of soil and plant-associated and newly described type strains.</title>
        <authorList>
            <person name="Whitman W."/>
        </authorList>
    </citation>
    <scope>NUCLEOTIDE SEQUENCE [LARGE SCALE GENOMIC DNA]</scope>
    <source>
        <strain evidence="2 3">CGMCC 1.12484</strain>
    </source>
</reference>
<keyword evidence="3" id="KW-1185">Reference proteome</keyword>
<protein>
    <recommendedName>
        <fullName evidence="4">Sporulation protein YtfJ</fullName>
    </recommendedName>
</protein>
<evidence type="ECO:0000313" key="2">
    <source>
        <dbReference type="EMBL" id="PRY70017.1"/>
    </source>
</evidence>
<sequence length="106" mass="10724">MANELENVTETVKSMGVKAAYGAPITLDGVEVVPVALVSFGFGGGSDEKDNGGGGGGGVSVPIGAYISGPNGPTFRPNIVSLLWVLVPLTFASGHALSRIIRALKK</sequence>
<dbReference type="Proteomes" id="UP000237983">
    <property type="component" value="Unassembled WGS sequence"/>
</dbReference>
<name>A0A2T0VIJ9_9MICO</name>